<sequence>MQDFINKKVLLGVCGGIAAYKSAYLVRELTRLGAEVRVVMTQSAQQFISPLLMQAISGNEVRTDLFDTQAERAMGHIELARWADYLLIAPASANYLAKMTQGIADDLLSTLYLVAEIPVIVCPAMNRSMWAHPATKANCFLLQERGVVFVGPEEGAQACGEQGLGRISEAEQVINALRLYDVNQLLAGKNVVITAGPTREAIDPVRYLSNYSSGKMGYAMAEAAAMAGAKVTLISGPTLLPVSAGIELINVESAQSMLDEVMKQMQVDTVFIGTAAVADYQVKSPAAEKVKKKDHAELSLQLTKNKDILSTVAASGTASFVMGFAAETSDLISYAQEKLREKKLDMIVANLVGKGIGFESDVNQVTVITKNKQIELPLTHKVRLAGQIIAILAATLQNGMH</sequence>
<comment type="cofactor">
    <cofactor evidence="3">
        <name>Mg(2+)</name>
        <dbReference type="ChEBI" id="CHEBI:18420"/>
    </cofactor>
</comment>
<dbReference type="EC" id="4.1.1.36" evidence="3"/>
<comment type="catalytic activity">
    <reaction evidence="3 4">
        <text>N-[(R)-4-phosphopantothenoyl]-L-cysteine + H(+) = (R)-4'-phosphopantetheine + CO2</text>
        <dbReference type="Rhea" id="RHEA:16793"/>
        <dbReference type="ChEBI" id="CHEBI:15378"/>
        <dbReference type="ChEBI" id="CHEBI:16526"/>
        <dbReference type="ChEBI" id="CHEBI:59458"/>
        <dbReference type="ChEBI" id="CHEBI:61723"/>
        <dbReference type="EC" id="4.1.1.36"/>
    </reaction>
</comment>
<keyword evidence="1 3" id="KW-0210">Decarboxylase</keyword>
<dbReference type="InterPro" id="IPR007085">
    <property type="entry name" value="DNA/pantothenate-metab_flavo_C"/>
</dbReference>
<accession>A0A6F8T954</accession>
<dbReference type="InterPro" id="IPR035929">
    <property type="entry name" value="CoaB-like_sf"/>
</dbReference>
<protein>
    <recommendedName>
        <fullName evidence="3">Coenzyme A biosynthesis bifunctional protein CoaBC</fullName>
    </recommendedName>
    <alternativeName>
        <fullName evidence="3">DNA/pantothenate metabolism flavoprotein</fullName>
    </alternativeName>
    <alternativeName>
        <fullName evidence="3">Phosphopantothenoylcysteine synthetase/decarboxylase</fullName>
        <shortName evidence="3">PPCS-PPCDC</shortName>
    </alternativeName>
    <domain>
        <recommendedName>
            <fullName evidence="3">Phosphopantothenoylcysteine decarboxylase</fullName>
            <shortName evidence="3">PPC decarboxylase</shortName>
            <shortName evidence="3">PPC-DC</shortName>
            <ecNumber evidence="3">4.1.1.36</ecNumber>
        </recommendedName>
        <alternativeName>
            <fullName evidence="3">CoaC</fullName>
        </alternativeName>
    </domain>
    <domain>
        <recommendedName>
            <fullName evidence="3">Phosphopantothenate--cysteine ligase</fullName>
            <ecNumber evidence="3">6.3.2.5</ecNumber>
        </recommendedName>
        <alternativeName>
            <fullName evidence="3">CoaB</fullName>
        </alternativeName>
        <alternativeName>
            <fullName evidence="3">Phosphopantothenoylcysteine synthetase</fullName>
            <shortName evidence="3">PPC synthetase</shortName>
            <shortName evidence="3">PPC-S</shortName>
        </alternativeName>
    </domain>
</protein>
<evidence type="ECO:0000256" key="3">
    <source>
        <dbReference type="HAMAP-Rule" id="MF_02225"/>
    </source>
</evidence>
<dbReference type="GO" id="GO:0010181">
    <property type="term" value="F:FMN binding"/>
    <property type="evidence" value="ECO:0007669"/>
    <property type="project" value="UniProtKB-UniRule"/>
</dbReference>
<dbReference type="Pfam" id="PF04127">
    <property type="entry name" value="DFP"/>
    <property type="match status" value="1"/>
</dbReference>
<evidence type="ECO:0000259" key="5">
    <source>
        <dbReference type="Pfam" id="PF02441"/>
    </source>
</evidence>
<dbReference type="PANTHER" id="PTHR14359">
    <property type="entry name" value="HOMO-OLIGOMERIC FLAVIN CONTAINING CYS DECARBOXYLASE FAMILY"/>
    <property type="match status" value="1"/>
</dbReference>
<comment type="catalytic activity">
    <reaction evidence="3 4">
        <text>(R)-4'-phosphopantothenate + L-cysteine + CTP = N-[(R)-4-phosphopantothenoyl]-L-cysteine + CMP + diphosphate + H(+)</text>
        <dbReference type="Rhea" id="RHEA:19397"/>
        <dbReference type="ChEBI" id="CHEBI:10986"/>
        <dbReference type="ChEBI" id="CHEBI:15378"/>
        <dbReference type="ChEBI" id="CHEBI:33019"/>
        <dbReference type="ChEBI" id="CHEBI:35235"/>
        <dbReference type="ChEBI" id="CHEBI:37563"/>
        <dbReference type="ChEBI" id="CHEBI:59458"/>
        <dbReference type="ChEBI" id="CHEBI:60377"/>
        <dbReference type="EC" id="6.3.2.5"/>
    </reaction>
</comment>
<feature type="binding site" evidence="3">
    <location>
        <position position="279"/>
    </location>
    <ligand>
        <name>CTP</name>
        <dbReference type="ChEBI" id="CHEBI:37563"/>
    </ligand>
</feature>
<gene>
    <name evidence="3" type="primary">coaBC</name>
    <name evidence="7" type="ORF">TUM19329_30080</name>
</gene>
<keyword evidence="2 3" id="KW-0456">Lyase</keyword>
<comment type="pathway">
    <text evidence="3 4">Cofactor biosynthesis; coenzyme A biosynthesis; CoA from (R)-pantothenate: step 2/5.</text>
</comment>
<evidence type="ECO:0000313" key="8">
    <source>
        <dbReference type="Proteomes" id="UP000502894"/>
    </source>
</evidence>
<keyword evidence="3" id="KW-0460">Magnesium</keyword>
<feature type="active site" description="Proton donor" evidence="3">
    <location>
        <position position="159"/>
    </location>
</feature>
<keyword evidence="3" id="KW-0511">Multifunctional enzyme</keyword>
<keyword evidence="3 4" id="KW-0285">Flavoprotein</keyword>
<keyword evidence="3" id="KW-0479">Metal-binding</keyword>
<dbReference type="GO" id="GO:0046872">
    <property type="term" value="F:metal ion binding"/>
    <property type="evidence" value="ECO:0007669"/>
    <property type="project" value="UniProtKB-KW"/>
</dbReference>
<dbReference type="GO" id="GO:0071513">
    <property type="term" value="C:phosphopantothenoylcysteine decarboxylase complex"/>
    <property type="evidence" value="ECO:0007669"/>
    <property type="project" value="TreeGrafter"/>
</dbReference>
<dbReference type="InterPro" id="IPR003382">
    <property type="entry name" value="Flavoprotein"/>
</dbReference>
<dbReference type="SUPFAM" id="SSF52507">
    <property type="entry name" value="Homo-oligomeric flavin-containing Cys decarboxylases, HFCD"/>
    <property type="match status" value="1"/>
</dbReference>
<dbReference type="RefSeq" id="WP_173237899.1">
    <property type="nucleotide sequence ID" value="NZ_AP022839.1"/>
</dbReference>
<dbReference type="GO" id="GO:0004633">
    <property type="term" value="F:phosphopantothenoylcysteine decarboxylase activity"/>
    <property type="evidence" value="ECO:0007669"/>
    <property type="project" value="UniProtKB-UniRule"/>
</dbReference>
<dbReference type="GO" id="GO:0015937">
    <property type="term" value="P:coenzyme A biosynthetic process"/>
    <property type="evidence" value="ECO:0007669"/>
    <property type="project" value="UniProtKB-UniRule"/>
</dbReference>
<evidence type="ECO:0000313" key="7">
    <source>
        <dbReference type="EMBL" id="BCA96647.1"/>
    </source>
</evidence>
<keyword evidence="3 4" id="KW-0288">FMN</keyword>
<dbReference type="Proteomes" id="UP000502894">
    <property type="component" value="Chromosome"/>
</dbReference>
<dbReference type="NCBIfam" id="TIGR00521">
    <property type="entry name" value="coaBC_dfp"/>
    <property type="match status" value="1"/>
</dbReference>
<dbReference type="HAMAP" id="MF_02225">
    <property type="entry name" value="CoaBC"/>
    <property type="match status" value="1"/>
</dbReference>
<dbReference type="KEGG" id="lant:TUM19329_30080"/>
<proteinExistence type="inferred from homology"/>
<reference evidence="7" key="1">
    <citation type="journal article" date="2020" name="Microbiol. Resour. Announc.">
        <title>Complete Genome Sequence of Novel Psychrotolerant Legionella Strain TUM19329, Isolated from Antarctic Lake Sediment.</title>
        <authorList>
            <person name="Shimada S."/>
            <person name="Nakai R."/>
            <person name="Aoki K."/>
            <person name="Shimoeda N."/>
            <person name="Ohno G."/>
            <person name="Miyazaki Y."/>
            <person name="Kudoh S."/>
            <person name="Imura S."/>
            <person name="Watanabe K."/>
            <person name="Ishii Y."/>
            <person name="Tateda K."/>
        </authorList>
    </citation>
    <scope>NUCLEOTIDE SEQUENCE [LARGE SCALE GENOMIC DNA]</scope>
    <source>
        <strain evidence="7">TUM19329</strain>
    </source>
</reference>
<dbReference type="AlphaFoldDB" id="A0A6F8T954"/>
<dbReference type="EMBL" id="AP022839">
    <property type="protein sequence ID" value="BCA96647.1"/>
    <property type="molecule type" value="Genomic_DNA"/>
</dbReference>
<keyword evidence="8" id="KW-1185">Reference proteome</keyword>
<dbReference type="UniPathway" id="UPA00241">
    <property type="reaction ID" value="UER00353"/>
</dbReference>
<feature type="binding site" evidence="3">
    <location>
        <position position="342"/>
    </location>
    <ligand>
        <name>CTP</name>
        <dbReference type="ChEBI" id="CHEBI:37563"/>
    </ligand>
</feature>
<feature type="domain" description="Flavoprotein" evidence="5">
    <location>
        <begin position="7"/>
        <end position="173"/>
    </location>
</feature>
<evidence type="ECO:0000256" key="1">
    <source>
        <dbReference type="ARBA" id="ARBA00022793"/>
    </source>
</evidence>
<name>A0A6F8T954_9GAMM</name>
<dbReference type="EC" id="6.3.2.5" evidence="3"/>
<feature type="region of interest" description="Phosphopantothenate--cysteine ligase" evidence="3">
    <location>
        <begin position="191"/>
        <end position="401"/>
    </location>
</feature>
<comment type="similarity">
    <text evidence="3 4">In the C-terminal section; belongs to the PPC synthetase family.</text>
</comment>
<evidence type="ECO:0000256" key="4">
    <source>
        <dbReference type="RuleBase" id="RU364078"/>
    </source>
</evidence>
<dbReference type="Pfam" id="PF02441">
    <property type="entry name" value="Flavoprotein"/>
    <property type="match status" value="1"/>
</dbReference>
<feature type="region of interest" description="Phosphopantothenoylcysteine decarboxylase" evidence="3">
    <location>
        <begin position="1"/>
        <end position="190"/>
    </location>
</feature>
<dbReference type="PANTHER" id="PTHR14359:SF6">
    <property type="entry name" value="PHOSPHOPANTOTHENOYLCYSTEINE DECARBOXYLASE"/>
    <property type="match status" value="1"/>
</dbReference>
<dbReference type="GO" id="GO:0004632">
    <property type="term" value="F:phosphopantothenate--cysteine ligase activity"/>
    <property type="evidence" value="ECO:0007669"/>
    <property type="project" value="UniProtKB-UniRule"/>
</dbReference>
<comment type="caution">
    <text evidence="3">Lacks conserved residue(s) required for the propagation of feature annotation.</text>
</comment>
<feature type="domain" description="DNA/pantothenate metabolism flavoprotein C-terminal" evidence="6">
    <location>
        <begin position="186"/>
        <end position="393"/>
    </location>
</feature>
<comment type="cofactor">
    <cofactor evidence="3">
        <name>FMN</name>
        <dbReference type="ChEBI" id="CHEBI:58210"/>
    </cofactor>
    <text evidence="3">Binds 1 FMN per subunit.</text>
</comment>
<evidence type="ECO:0000256" key="2">
    <source>
        <dbReference type="ARBA" id="ARBA00023239"/>
    </source>
</evidence>
<dbReference type="GO" id="GO:0015941">
    <property type="term" value="P:pantothenate catabolic process"/>
    <property type="evidence" value="ECO:0007669"/>
    <property type="project" value="InterPro"/>
</dbReference>
<dbReference type="Gene3D" id="3.40.50.10300">
    <property type="entry name" value="CoaB-like"/>
    <property type="match status" value="1"/>
</dbReference>
<keyword evidence="3 4" id="KW-0436">Ligase</keyword>
<dbReference type="SUPFAM" id="SSF102645">
    <property type="entry name" value="CoaB-like"/>
    <property type="match status" value="1"/>
</dbReference>
<comment type="function">
    <text evidence="4">Catalyzes two steps in the biosynthesis of coenzyme A. In the first step cysteine is conjugated to 4'-phosphopantothenate to form 4-phosphopantothenoylcysteine, in the latter compound is decarboxylated to form 4'-phosphopantotheine.</text>
</comment>
<evidence type="ECO:0000259" key="6">
    <source>
        <dbReference type="Pfam" id="PF04127"/>
    </source>
</evidence>
<feature type="binding site" evidence="3">
    <location>
        <position position="338"/>
    </location>
    <ligand>
        <name>CTP</name>
        <dbReference type="ChEBI" id="CHEBI:37563"/>
    </ligand>
</feature>
<comment type="pathway">
    <text evidence="3 4">Cofactor biosynthesis; coenzyme A biosynthesis; CoA from (R)-pantothenate: step 3/5.</text>
</comment>
<dbReference type="InterPro" id="IPR005252">
    <property type="entry name" value="CoaBC"/>
</dbReference>
<comment type="function">
    <text evidence="3">Catalyzes two sequential steps in the biosynthesis of coenzyme A. In the first step cysteine is conjugated to 4'-phosphopantothenate to form 4-phosphopantothenoylcysteine. In the second step the latter compound is decarboxylated to form 4'-phosphopantotheine.</text>
</comment>
<dbReference type="InterPro" id="IPR036551">
    <property type="entry name" value="Flavin_trans-like"/>
</dbReference>
<feature type="binding site" evidence="3">
    <location>
        <position position="324"/>
    </location>
    <ligand>
        <name>CTP</name>
        <dbReference type="ChEBI" id="CHEBI:37563"/>
    </ligand>
</feature>
<organism evidence="7 8">
    <name type="scientific">Legionella antarctica</name>
    <dbReference type="NCBI Taxonomy" id="2708020"/>
    <lineage>
        <taxon>Bacteria</taxon>
        <taxon>Pseudomonadati</taxon>
        <taxon>Pseudomonadota</taxon>
        <taxon>Gammaproteobacteria</taxon>
        <taxon>Legionellales</taxon>
        <taxon>Legionellaceae</taxon>
        <taxon>Legionella</taxon>
    </lineage>
</organism>
<dbReference type="Gene3D" id="3.40.50.1950">
    <property type="entry name" value="Flavin prenyltransferase-like"/>
    <property type="match status" value="1"/>
</dbReference>
<comment type="similarity">
    <text evidence="3 4">In the N-terminal section; belongs to the HFCD (homo-oligomeric flavin containing Cys decarboxylase) superfamily.</text>
</comment>
<feature type="binding site" evidence="3">
    <location>
        <position position="289"/>
    </location>
    <ligand>
        <name>CTP</name>
        <dbReference type="ChEBI" id="CHEBI:37563"/>
    </ligand>
</feature>